<protein>
    <submittedName>
        <fullName evidence="1">GAF domain-containing protein</fullName>
    </submittedName>
</protein>
<dbReference type="Proteomes" id="UP000309667">
    <property type="component" value="Unassembled WGS sequence"/>
</dbReference>
<accession>A0ABY2QT25</accession>
<dbReference type="InterPro" id="IPR029016">
    <property type="entry name" value="GAF-like_dom_sf"/>
</dbReference>
<dbReference type="PANTHER" id="PTHR43102">
    <property type="entry name" value="SLR1143 PROTEIN"/>
    <property type="match status" value="1"/>
</dbReference>
<name>A0ABY2QT25_9HYPH</name>
<proteinExistence type="predicted"/>
<comment type="caution">
    <text evidence="1">The sequence shown here is derived from an EMBL/GenBank/DDBJ whole genome shotgun (WGS) entry which is preliminary data.</text>
</comment>
<evidence type="ECO:0000313" key="2">
    <source>
        <dbReference type="Proteomes" id="UP000309667"/>
    </source>
</evidence>
<evidence type="ECO:0000313" key="1">
    <source>
        <dbReference type="EMBL" id="THV12367.1"/>
    </source>
</evidence>
<dbReference type="RefSeq" id="WP_136559164.1">
    <property type="nucleotide sequence ID" value="NZ_STGT01000004.1"/>
</dbReference>
<sequence length="161" mass="17799">MDADQEAQRLKRVQELGILDTPEDRKFRELAEQALTLFPGASIAAVSLIDRDRQWFKTIVGLDTRETPRSQSFCAYTIENPNLMVVEDATKDSRFQKNPLVTSGPRIRFYAGIKLTNGVGALCVIGREPLQATVSELAKLTKLASLVDIQLMAHGTLSALP</sequence>
<gene>
    <name evidence="1" type="ORF">E9677_16410</name>
</gene>
<reference evidence="1 2" key="1">
    <citation type="submission" date="2019-04" db="EMBL/GenBank/DDBJ databases">
        <title>Genome sequence of strain 7209-2.</title>
        <authorList>
            <person name="Gao J."/>
            <person name="Sun J."/>
        </authorList>
    </citation>
    <scope>NUCLEOTIDE SEQUENCE [LARGE SCALE GENOMIC DNA]</scope>
    <source>
        <strain evidence="1 2">7209-2</strain>
    </source>
</reference>
<dbReference type="EMBL" id="STGT01000004">
    <property type="protein sequence ID" value="THV12367.1"/>
    <property type="molecule type" value="Genomic_DNA"/>
</dbReference>
<keyword evidence="2" id="KW-1185">Reference proteome</keyword>
<dbReference type="Gene3D" id="3.30.450.40">
    <property type="match status" value="1"/>
</dbReference>
<organism evidence="1 2">
    <name type="scientific">Rhizobium rhizophilum</name>
    <dbReference type="NCBI Taxonomy" id="1850373"/>
    <lineage>
        <taxon>Bacteria</taxon>
        <taxon>Pseudomonadati</taxon>
        <taxon>Pseudomonadota</taxon>
        <taxon>Alphaproteobacteria</taxon>
        <taxon>Hyphomicrobiales</taxon>
        <taxon>Rhizobiaceae</taxon>
        <taxon>Rhizobium/Agrobacterium group</taxon>
        <taxon>Rhizobium</taxon>
    </lineage>
</organism>
<dbReference type="PANTHER" id="PTHR43102:SF2">
    <property type="entry name" value="GAF DOMAIN-CONTAINING PROTEIN"/>
    <property type="match status" value="1"/>
</dbReference>
<dbReference type="SUPFAM" id="SSF55781">
    <property type="entry name" value="GAF domain-like"/>
    <property type="match status" value="1"/>
</dbReference>